<evidence type="ECO:0000256" key="2">
    <source>
        <dbReference type="ARBA" id="ARBA00005695"/>
    </source>
</evidence>
<accession>A0AA95NDI4</accession>
<proteinExistence type="inferred from homology"/>
<comment type="similarity">
    <text evidence="2">Belongs to the bacterial solute-binding protein 5 family.</text>
</comment>
<name>A0AA95NDI4_9BURK</name>
<dbReference type="AlphaFoldDB" id="A0AA95NDI4"/>
<dbReference type="GO" id="GO:0030288">
    <property type="term" value="C:outer membrane-bounded periplasmic space"/>
    <property type="evidence" value="ECO:0007669"/>
    <property type="project" value="UniProtKB-ARBA"/>
</dbReference>
<evidence type="ECO:0000313" key="8">
    <source>
        <dbReference type="Proteomes" id="UP001177769"/>
    </source>
</evidence>
<dbReference type="KEGG" id="pais:PFX98_06285"/>
<dbReference type="Proteomes" id="UP001177769">
    <property type="component" value="Chromosome"/>
</dbReference>
<evidence type="ECO:0000259" key="6">
    <source>
        <dbReference type="Pfam" id="PF00496"/>
    </source>
</evidence>
<organism evidence="7 8">
    <name type="scientific">Paucibacter sediminis</name>
    <dbReference type="NCBI Taxonomy" id="3019553"/>
    <lineage>
        <taxon>Bacteria</taxon>
        <taxon>Pseudomonadati</taxon>
        <taxon>Pseudomonadota</taxon>
        <taxon>Betaproteobacteria</taxon>
        <taxon>Burkholderiales</taxon>
        <taxon>Sphaerotilaceae</taxon>
        <taxon>Roseateles</taxon>
    </lineage>
</organism>
<comment type="subcellular location">
    <subcellularLocation>
        <location evidence="1">Cell envelope</location>
    </subcellularLocation>
</comment>
<dbReference type="GO" id="GO:0015833">
    <property type="term" value="P:peptide transport"/>
    <property type="evidence" value="ECO:0007669"/>
    <property type="project" value="TreeGrafter"/>
</dbReference>
<feature type="signal peptide" evidence="5">
    <location>
        <begin position="1"/>
        <end position="23"/>
    </location>
</feature>
<evidence type="ECO:0000256" key="3">
    <source>
        <dbReference type="ARBA" id="ARBA00022448"/>
    </source>
</evidence>
<keyword evidence="8" id="KW-1185">Reference proteome</keyword>
<protein>
    <submittedName>
        <fullName evidence="7">ABC transporter substrate-binding protein</fullName>
    </submittedName>
</protein>
<feature type="domain" description="Solute-binding protein family 5" evidence="6">
    <location>
        <begin position="77"/>
        <end position="517"/>
    </location>
</feature>
<dbReference type="GO" id="GO:1904680">
    <property type="term" value="F:peptide transmembrane transporter activity"/>
    <property type="evidence" value="ECO:0007669"/>
    <property type="project" value="TreeGrafter"/>
</dbReference>
<gene>
    <name evidence="7" type="ORF">PFX98_06285</name>
</gene>
<sequence length="604" mass="68352">MAASFPRALAALLLSLATLGVLAQSEPAAPRKVLRYAFLVGETGFDPAQLSDLYSRYLTAHIFDGLYKYDHLARPYKIKPNVADGMPEVSADYRTWTVRLQKGIYFADDPAFGGKKRELVAEDFVYSFKRFFDPATKSPLYSTLKDEGILGLDELRQRALKSKKPFDYDLPVEGLRALDRYTLQLRLAEARPRLLYTLAIGDVMVAVAREVMEAYPGKSMEHPVGTGPFVLKQWRRSSRMVFERNPNFRELYYDAEPNADDAEGQAQLARFKGRRLPMLDAVEVAIIEEGQPRWLSFLRREFDLLFLLPEEYADIAIPHGRIAPHLAKQGIRAHSMASPDRTLFYFNMEDPVVGGYTPAKVALRRAIGLATDVGREIRQVRRGQAVLAQSVVAPLTWGYDADFKSENSDFDPARAMALLDIYGYLDRDGDGWREQPDGTPLLIEYASSPDSRSRPFEELWQKDLARIGIRIKVKSAQWPEQLKASRAGQLMVWQLGYAAATPDSQLGFELLYGPAAGGQNLGRFRNAQYDAAYDAMRRLPDGPERLAQLHELQRLTLAYMPQKYRVHRIVNDLTQPWVLGFRRPAFGTSFWSYVDINPAGRPAP</sequence>
<evidence type="ECO:0000256" key="1">
    <source>
        <dbReference type="ARBA" id="ARBA00004196"/>
    </source>
</evidence>
<dbReference type="GO" id="GO:0043190">
    <property type="term" value="C:ATP-binding cassette (ABC) transporter complex"/>
    <property type="evidence" value="ECO:0007669"/>
    <property type="project" value="InterPro"/>
</dbReference>
<dbReference type="Gene3D" id="3.10.105.10">
    <property type="entry name" value="Dipeptide-binding Protein, Domain 3"/>
    <property type="match status" value="1"/>
</dbReference>
<dbReference type="InterPro" id="IPR000914">
    <property type="entry name" value="SBP_5_dom"/>
</dbReference>
<dbReference type="PANTHER" id="PTHR30290:SF10">
    <property type="entry name" value="PERIPLASMIC OLIGOPEPTIDE-BINDING PROTEIN-RELATED"/>
    <property type="match status" value="1"/>
</dbReference>
<dbReference type="PIRSF" id="PIRSF002741">
    <property type="entry name" value="MppA"/>
    <property type="match status" value="1"/>
</dbReference>
<dbReference type="Gene3D" id="3.40.190.10">
    <property type="entry name" value="Periplasmic binding protein-like II"/>
    <property type="match status" value="1"/>
</dbReference>
<dbReference type="SUPFAM" id="SSF53850">
    <property type="entry name" value="Periplasmic binding protein-like II"/>
    <property type="match status" value="1"/>
</dbReference>
<dbReference type="PANTHER" id="PTHR30290">
    <property type="entry name" value="PERIPLASMIC BINDING COMPONENT OF ABC TRANSPORTER"/>
    <property type="match status" value="1"/>
</dbReference>
<dbReference type="InterPro" id="IPR030678">
    <property type="entry name" value="Peptide/Ni-bd"/>
</dbReference>
<dbReference type="RefSeq" id="WP_285234325.1">
    <property type="nucleotide sequence ID" value="NZ_CP116346.1"/>
</dbReference>
<keyword evidence="4 5" id="KW-0732">Signal</keyword>
<keyword evidence="3" id="KW-0813">Transport</keyword>
<dbReference type="EMBL" id="CP116346">
    <property type="protein sequence ID" value="WIT13215.1"/>
    <property type="molecule type" value="Genomic_DNA"/>
</dbReference>
<evidence type="ECO:0000256" key="5">
    <source>
        <dbReference type="SAM" id="SignalP"/>
    </source>
</evidence>
<dbReference type="Pfam" id="PF00496">
    <property type="entry name" value="SBP_bac_5"/>
    <property type="match status" value="1"/>
</dbReference>
<evidence type="ECO:0000313" key="7">
    <source>
        <dbReference type="EMBL" id="WIT13215.1"/>
    </source>
</evidence>
<evidence type="ECO:0000256" key="4">
    <source>
        <dbReference type="ARBA" id="ARBA00022729"/>
    </source>
</evidence>
<dbReference type="InterPro" id="IPR039424">
    <property type="entry name" value="SBP_5"/>
</dbReference>
<feature type="chain" id="PRO_5041642061" evidence="5">
    <location>
        <begin position="24"/>
        <end position="604"/>
    </location>
</feature>
<reference evidence="7" key="1">
    <citation type="submission" date="2023-01" db="EMBL/GenBank/DDBJ databases">
        <title>Whole genome sequence of Paucibacter sp. S2-9 isolated from pond sediment.</title>
        <authorList>
            <person name="Jung J.Y."/>
        </authorList>
    </citation>
    <scope>NUCLEOTIDE SEQUENCE</scope>
    <source>
        <strain evidence="7">S2-9</strain>
    </source>
</reference>
<dbReference type="Gene3D" id="3.90.76.10">
    <property type="entry name" value="Dipeptide-binding Protein, Domain 1"/>
    <property type="match status" value="1"/>
</dbReference>